<organism evidence="3">
    <name type="scientific">Ensete ventricosum</name>
    <name type="common">Abyssinian banana</name>
    <name type="synonym">Musa ensete</name>
    <dbReference type="NCBI Taxonomy" id="4639"/>
    <lineage>
        <taxon>Eukaryota</taxon>
        <taxon>Viridiplantae</taxon>
        <taxon>Streptophyta</taxon>
        <taxon>Embryophyta</taxon>
        <taxon>Tracheophyta</taxon>
        <taxon>Spermatophyta</taxon>
        <taxon>Magnoliopsida</taxon>
        <taxon>Liliopsida</taxon>
        <taxon>Zingiberales</taxon>
        <taxon>Musaceae</taxon>
        <taxon>Ensete</taxon>
    </lineage>
</organism>
<dbReference type="EMBL" id="KV876285">
    <property type="protein sequence ID" value="RZR74552.1"/>
    <property type="molecule type" value="Genomic_DNA"/>
</dbReference>
<protein>
    <recommendedName>
        <fullName evidence="4">WAT1-related protein</fullName>
    </recommendedName>
</protein>
<evidence type="ECO:0000313" key="3">
    <source>
        <dbReference type="EMBL" id="RZR74552.1"/>
    </source>
</evidence>
<evidence type="ECO:0000256" key="1">
    <source>
        <dbReference type="SAM" id="MobiDB-lite"/>
    </source>
</evidence>
<sequence length="146" mass="16439">MGSASMLEETKAPIPGDAKPSFPMTEVREVHRGMLVDSNRDGYQQWKIRLPMAMLSRSPAGINSPALMANSSSPPHGMACWSEWRTVLAMLAVDVVFAVMNTMIKKAIDEGLNRLVLITLRQLVATLFMAPIAYFHERYRKRKHPR</sequence>
<evidence type="ECO:0008006" key="4">
    <source>
        <dbReference type="Google" id="ProtNLM"/>
    </source>
</evidence>
<proteinExistence type="predicted"/>
<evidence type="ECO:0000256" key="2">
    <source>
        <dbReference type="SAM" id="Phobius"/>
    </source>
</evidence>
<reference evidence="3" key="1">
    <citation type="journal article" date="2018" name="Data Brief">
        <title>Genome sequence data from 17 accessions of Ensete ventricosum, a staple food crop for millions in Ethiopia.</title>
        <authorList>
            <person name="Yemataw Z."/>
            <person name="Muzemil S."/>
            <person name="Ambachew D."/>
            <person name="Tripathi L."/>
            <person name="Tesfaye K."/>
            <person name="Chala A."/>
            <person name="Farbos A."/>
            <person name="O'Neill P."/>
            <person name="Moore K."/>
            <person name="Grant M."/>
            <person name="Studholme D.J."/>
        </authorList>
    </citation>
    <scope>NUCLEOTIDE SEQUENCE [LARGE SCALE GENOMIC DNA]</scope>
    <source>
        <tissue evidence="3">Leaf</tissue>
    </source>
</reference>
<keyword evidence="2" id="KW-1133">Transmembrane helix</keyword>
<dbReference type="Proteomes" id="UP000290560">
    <property type="component" value="Unassembled WGS sequence"/>
</dbReference>
<accession>A0A445MJU9</accession>
<feature type="transmembrane region" description="Helical" evidence="2">
    <location>
        <begin position="116"/>
        <end position="136"/>
    </location>
</feature>
<feature type="region of interest" description="Disordered" evidence="1">
    <location>
        <begin position="1"/>
        <end position="22"/>
    </location>
</feature>
<keyword evidence="2" id="KW-0472">Membrane</keyword>
<name>A0A445MJU9_ENSVE</name>
<feature type="transmembrane region" description="Helical" evidence="2">
    <location>
        <begin position="86"/>
        <end position="104"/>
    </location>
</feature>
<gene>
    <name evidence="3" type="ORF">BHM03_00038328</name>
</gene>
<dbReference type="AlphaFoldDB" id="A0A445MJU9"/>
<keyword evidence="2" id="KW-0812">Transmembrane</keyword>